<accession>A0A0G2H2Z6</accession>
<dbReference type="AlphaFoldDB" id="A0A0G2H2Z6"/>
<feature type="coiled-coil region" evidence="1">
    <location>
        <begin position="443"/>
        <end position="470"/>
    </location>
</feature>
<sequence>MDRHELTLHHSHRDVTILCGTRRAAISARLVRAYLPAALLASSSSPTPLLNRRNQLDLDDHIAGSAPVRAGMLRPAKMQRICQEFVDILADASDGSGISNGTTAAADAVSAALMDALARAQLEDRRTAGRVEYTAGHRGGGGVRHPRTLSTFIALADLSRTFGSRRLGAVLSSFFARHGERIVGTCADPFSDDDYDDGDGEGADLGLEGYDRYDRYGGGGGGGRGDDGLEHPHAVLLWAWSLAVARMASGDADRRACLRDLLRARPDVLLSGRYDGFTAAALPDGDAEELWTAVERAMEREGERRGGGGGLWPPLGWQQQQQQQQQQQRRGFEGFFEGRGRKREMERNLQERRRAAAGGGGVYMHEHRERRVVRSSGLDGGDRRPPPLGLETYYHCAHRHIDPLDDRINAWKHRPRGYGVGVGVVGGAAGRLRGTLDSIRTDQRELRLDVHDVKDELDELVEKVNKLGRRDGTRWRKGRADRDMADCCCERGLPEEHESEWVSEWWDDSY</sequence>
<reference evidence="3 4" key="2">
    <citation type="submission" date="2015-05" db="EMBL/GenBank/DDBJ databases">
        <title>Distinctive expansion of gene families associated with plant cell wall degradation and secondary metabolism in the genomes of grapevine trunk pathogens.</title>
        <authorList>
            <person name="Lawrence D.P."/>
            <person name="Travadon R."/>
            <person name="Rolshausen P.E."/>
            <person name="Baumgartner K."/>
        </authorList>
    </citation>
    <scope>NUCLEOTIDE SEQUENCE [LARGE SCALE GENOMIC DNA]</scope>
    <source>
        <strain evidence="3">DS831</strain>
    </source>
</reference>
<protein>
    <submittedName>
        <fullName evidence="3">Uncharacterized protein</fullName>
    </submittedName>
</protein>
<gene>
    <name evidence="3" type="ORF">UCDDS831_g03280</name>
</gene>
<dbReference type="EMBL" id="LAQI01000070">
    <property type="protein sequence ID" value="KKY23155.1"/>
    <property type="molecule type" value="Genomic_DNA"/>
</dbReference>
<name>A0A0G2H2Z6_9PEZI</name>
<proteinExistence type="predicted"/>
<organism evidence="3 4">
    <name type="scientific">Diplodia seriata</name>
    <dbReference type="NCBI Taxonomy" id="420778"/>
    <lineage>
        <taxon>Eukaryota</taxon>
        <taxon>Fungi</taxon>
        <taxon>Dikarya</taxon>
        <taxon>Ascomycota</taxon>
        <taxon>Pezizomycotina</taxon>
        <taxon>Dothideomycetes</taxon>
        <taxon>Dothideomycetes incertae sedis</taxon>
        <taxon>Botryosphaeriales</taxon>
        <taxon>Botryosphaeriaceae</taxon>
        <taxon>Diplodia</taxon>
    </lineage>
</organism>
<comment type="caution">
    <text evidence="3">The sequence shown here is derived from an EMBL/GenBank/DDBJ whole genome shotgun (WGS) entry which is preliminary data.</text>
</comment>
<evidence type="ECO:0000313" key="3">
    <source>
        <dbReference type="EMBL" id="KKY23155.1"/>
    </source>
</evidence>
<reference evidence="3 4" key="1">
    <citation type="submission" date="2015-03" db="EMBL/GenBank/DDBJ databases">
        <authorList>
            <person name="Morales-Cruz A."/>
            <person name="Amrine K.C."/>
            <person name="Cantu D."/>
        </authorList>
    </citation>
    <scope>NUCLEOTIDE SEQUENCE [LARGE SCALE GENOMIC DNA]</scope>
    <source>
        <strain evidence="3">DS831</strain>
    </source>
</reference>
<evidence type="ECO:0000256" key="1">
    <source>
        <dbReference type="SAM" id="Coils"/>
    </source>
</evidence>
<feature type="compositionally biased region" description="Low complexity" evidence="2">
    <location>
        <begin position="312"/>
        <end position="326"/>
    </location>
</feature>
<dbReference type="Proteomes" id="UP000034182">
    <property type="component" value="Unassembled WGS sequence"/>
</dbReference>
<evidence type="ECO:0000313" key="4">
    <source>
        <dbReference type="Proteomes" id="UP000034182"/>
    </source>
</evidence>
<evidence type="ECO:0000256" key="2">
    <source>
        <dbReference type="SAM" id="MobiDB-lite"/>
    </source>
</evidence>
<keyword evidence="1" id="KW-0175">Coiled coil</keyword>
<feature type="region of interest" description="Disordered" evidence="2">
    <location>
        <begin position="302"/>
        <end position="326"/>
    </location>
</feature>